<gene>
    <name evidence="14" type="primary">LOC106582143</name>
</gene>
<dbReference type="GO" id="GO:0007166">
    <property type="term" value="P:cell surface receptor signaling pathway"/>
    <property type="evidence" value="ECO:0007669"/>
    <property type="project" value="TreeGrafter"/>
</dbReference>
<dbReference type="Pfam" id="PF07686">
    <property type="entry name" value="V-set"/>
    <property type="match status" value="1"/>
</dbReference>
<dbReference type="GO" id="GO:0031295">
    <property type="term" value="P:T cell costimulation"/>
    <property type="evidence" value="ECO:0007669"/>
    <property type="project" value="TreeGrafter"/>
</dbReference>
<dbReference type="Proteomes" id="UP001652741">
    <property type="component" value="Chromosome ssa21"/>
</dbReference>
<dbReference type="InterPro" id="IPR013783">
    <property type="entry name" value="Ig-like_fold"/>
</dbReference>
<dbReference type="GO" id="GO:0042102">
    <property type="term" value="P:positive regulation of T cell proliferation"/>
    <property type="evidence" value="ECO:0007669"/>
    <property type="project" value="TreeGrafter"/>
</dbReference>
<evidence type="ECO:0000256" key="2">
    <source>
        <dbReference type="ARBA" id="ARBA00022475"/>
    </source>
</evidence>
<evidence type="ECO:0000256" key="7">
    <source>
        <dbReference type="ARBA" id="ARBA00023157"/>
    </source>
</evidence>
<keyword evidence="7" id="KW-1015">Disulfide bond</keyword>
<organism evidence="13 14">
    <name type="scientific">Salmo salar</name>
    <name type="common">Atlantic salmon</name>
    <dbReference type="NCBI Taxonomy" id="8030"/>
    <lineage>
        <taxon>Eukaryota</taxon>
        <taxon>Metazoa</taxon>
        <taxon>Chordata</taxon>
        <taxon>Craniata</taxon>
        <taxon>Vertebrata</taxon>
        <taxon>Euteleostomi</taxon>
        <taxon>Actinopterygii</taxon>
        <taxon>Neopterygii</taxon>
        <taxon>Teleostei</taxon>
        <taxon>Protacanthopterygii</taxon>
        <taxon>Salmoniformes</taxon>
        <taxon>Salmonidae</taxon>
        <taxon>Salmoninae</taxon>
        <taxon>Salmo</taxon>
    </lineage>
</organism>
<sequence length="305" mass="33825">MEKMETYRTHFVMWTLLGLAAVFISASALSGVKGIVKQKVLLHCPCVNRNVRKKVIWQLEEHTTVLSHDGSDNHTTMGKGYENRVSLFLNEEKDNCSLLLSGITVADNGTYKCFFTANAFVYEKVILHVAASYSVCMDLVSDQASVCSRGGEGSGVYQCKASGGYPEGQIHWELEGHPLVNPSRRDVTHLDYFTGLYSLTSNLTIELSEGEKLQCVVENTALASNLTSNSSCNHKPMSMESSGHYKVEVAALVAVSLIVMFIVGVLLVFLLTRFCRHERSTKQRDTERQESGVTRSFNVYEDDSA</sequence>
<dbReference type="Pfam" id="PF08205">
    <property type="entry name" value="C2-set_2"/>
    <property type="match status" value="1"/>
</dbReference>
<dbReference type="InterPro" id="IPR051713">
    <property type="entry name" value="T-cell_Activation_Regulation"/>
</dbReference>
<dbReference type="GO" id="GO:0042130">
    <property type="term" value="P:negative regulation of T cell proliferation"/>
    <property type="evidence" value="ECO:0007669"/>
    <property type="project" value="TreeGrafter"/>
</dbReference>
<dbReference type="AlphaFoldDB" id="A0A1S3NYD4"/>
<dbReference type="Gene3D" id="2.60.40.10">
    <property type="entry name" value="Immunoglobulins"/>
    <property type="match status" value="2"/>
</dbReference>
<comment type="subcellular location">
    <subcellularLocation>
        <location evidence="1">Cell membrane</location>
        <topology evidence="1">Single-pass type I membrane protein</topology>
    </subcellularLocation>
</comment>
<dbReference type="SUPFAM" id="SSF48726">
    <property type="entry name" value="Immunoglobulin"/>
    <property type="match status" value="2"/>
</dbReference>
<keyword evidence="13" id="KW-1185">Reference proteome</keyword>
<keyword evidence="9" id="KW-0325">Glycoprotein</keyword>
<dbReference type="PROSITE" id="PS50835">
    <property type="entry name" value="IG_LIKE"/>
    <property type="match status" value="1"/>
</dbReference>
<keyword evidence="3 11" id="KW-0812">Transmembrane</keyword>
<evidence type="ECO:0000256" key="9">
    <source>
        <dbReference type="ARBA" id="ARBA00023180"/>
    </source>
</evidence>
<dbReference type="GO" id="GO:0009897">
    <property type="term" value="C:external side of plasma membrane"/>
    <property type="evidence" value="ECO:0007669"/>
    <property type="project" value="TreeGrafter"/>
</dbReference>
<evidence type="ECO:0000256" key="4">
    <source>
        <dbReference type="ARBA" id="ARBA00022729"/>
    </source>
</evidence>
<name>A0A1S3NYD4_SALSA</name>
<dbReference type="PANTHER" id="PTHR25466">
    <property type="entry name" value="T-LYMPHOCYTE ACTIVATION ANTIGEN"/>
    <property type="match status" value="1"/>
</dbReference>
<keyword evidence="2" id="KW-1003">Cell membrane</keyword>
<feature type="domain" description="Ig-like" evidence="12">
    <location>
        <begin position="151"/>
        <end position="227"/>
    </location>
</feature>
<keyword evidence="8" id="KW-0675">Receptor</keyword>
<evidence type="ECO:0000256" key="6">
    <source>
        <dbReference type="ARBA" id="ARBA00023136"/>
    </source>
</evidence>
<dbReference type="OrthoDB" id="6157407at2759"/>
<evidence type="ECO:0000256" key="8">
    <source>
        <dbReference type="ARBA" id="ARBA00023170"/>
    </source>
</evidence>
<keyword evidence="5 11" id="KW-1133">Transmembrane helix</keyword>
<feature type="transmembrane region" description="Helical" evidence="11">
    <location>
        <begin position="249"/>
        <end position="272"/>
    </location>
</feature>
<evidence type="ECO:0000313" key="13">
    <source>
        <dbReference type="Proteomes" id="UP001652741"/>
    </source>
</evidence>
<keyword evidence="10" id="KW-0393">Immunoglobulin domain</keyword>
<proteinExistence type="predicted"/>
<dbReference type="InterPro" id="IPR013162">
    <property type="entry name" value="CD80_C2-set"/>
</dbReference>
<evidence type="ECO:0000259" key="12">
    <source>
        <dbReference type="PROSITE" id="PS50835"/>
    </source>
</evidence>
<dbReference type="RefSeq" id="XP_014020392.1">
    <property type="nucleotide sequence ID" value="XM_014164917.2"/>
</dbReference>
<evidence type="ECO:0000256" key="1">
    <source>
        <dbReference type="ARBA" id="ARBA00004251"/>
    </source>
</evidence>
<keyword evidence="4" id="KW-0732">Signal</keyword>
<reference evidence="14" key="1">
    <citation type="submission" date="2025-08" db="UniProtKB">
        <authorList>
            <consortium name="RefSeq"/>
        </authorList>
    </citation>
    <scope>IDENTIFICATION</scope>
</reference>
<evidence type="ECO:0000313" key="14">
    <source>
        <dbReference type="RefSeq" id="XP_014020392.1"/>
    </source>
</evidence>
<evidence type="ECO:0000256" key="5">
    <source>
        <dbReference type="ARBA" id="ARBA00022989"/>
    </source>
</evidence>
<keyword evidence="6 11" id="KW-0472">Membrane</keyword>
<dbReference type="PANTHER" id="PTHR25466:SF9">
    <property type="entry name" value="FIBRONECTIN TYPE-III DOMAIN-CONTAINING PROTEIN"/>
    <property type="match status" value="1"/>
</dbReference>
<dbReference type="KEGG" id="sasa:106582143"/>
<evidence type="ECO:0000256" key="11">
    <source>
        <dbReference type="SAM" id="Phobius"/>
    </source>
</evidence>
<dbReference type="InterPro" id="IPR036179">
    <property type="entry name" value="Ig-like_dom_sf"/>
</dbReference>
<dbReference type="InterPro" id="IPR007110">
    <property type="entry name" value="Ig-like_dom"/>
</dbReference>
<dbReference type="InterPro" id="IPR013106">
    <property type="entry name" value="Ig_V-set"/>
</dbReference>
<evidence type="ECO:0000256" key="10">
    <source>
        <dbReference type="ARBA" id="ARBA00023319"/>
    </source>
</evidence>
<dbReference type="GO" id="GO:0006955">
    <property type="term" value="P:immune response"/>
    <property type="evidence" value="ECO:0007669"/>
    <property type="project" value="TreeGrafter"/>
</dbReference>
<accession>A0A1S3NYD4</accession>
<evidence type="ECO:0000256" key="3">
    <source>
        <dbReference type="ARBA" id="ARBA00022692"/>
    </source>
</evidence>
<dbReference type="GeneID" id="106582143"/>
<protein>
    <submittedName>
        <fullName evidence="14">CD276 antigen isoform X1</fullName>
    </submittedName>
</protein>
<dbReference type="GO" id="GO:0071222">
    <property type="term" value="P:cellular response to lipopolysaccharide"/>
    <property type="evidence" value="ECO:0007669"/>
    <property type="project" value="TreeGrafter"/>
</dbReference>